<sequence length="369" mass="40641">MMNYLKILSLLSIVALQSCLAADEDPVPVAPLTGSIVDVAVGGPTEPNQVWIDLSDYQNAATNTRTSWDLGFYTGDAFRVVINGSIAMTVAKIPNATDINLVKESDVTALKAEAQVGTFSVSNMQYVDNPIGNFLTQTTGIDAIKENDAENPIYLVNLGRDIPPSNNIGAGSVSLSGASRGWKKIQILRALNGYKIRYADVSATTYQEYVIPKDTEYNFSYFNLKTGTPAKVQPKKKKWDLAFTTFTNEVFSAPTTSAGSYFYADFIITNTLDGVGVYQINAGGNLEQAYNAFKLSDVDQSKFIFNDQRALGDKWRTTTGTPDIPQPFVYSDRFFVLKDAEGFYFKLRFNAMKDKNGNRGSSNFEFDPL</sequence>
<dbReference type="AlphaFoldDB" id="A0A3G6M9U6"/>
<accession>A0A3G6M9U6</accession>
<dbReference type="OrthoDB" id="1091850at2"/>
<name>A0A3G6M9U6_CHRCU</name>
<organism evidence="2 3">
    <name type="scientific">Chryseobacterium carnipullorum</name>
    <dbReference type="NCBI Taxonomy" id="1124835"/>
    <lineage>
        <taxon>Bacteria</taxon>
        <taxon>Pseudomonadati</taxon>
        <taxon>Bacteroidota</taxon>
        <taxon>Flavobacteriia</taxon>
        <taxon>Flavobacteriales</taxon>
        <taxon>Weeksellaceae</taxon>
        <taxon>Chryseobacterium group</taxon>
        <taxon>Chryseobacterium</taxon>
    </lineage>
</organism>
<dbReference type="InterPro" id="IPR025921">
    <property type="entry name" value="HmuY"/>
</dbReference>
<dbReference type="EMBL" id="CP033920">
    <property type="protein sequence ID" value="AZA50868.1"/>
    <property type="molecule type" value="Genomic_DNA"/>
</dbReference>
<evidence type="ECO:0000313" key="3">
    <source>
        <dbReference type="Proteomes" id="UP000273270"/>
    </source>
</evidence>
<keyword evidence="3" id="KW-1185">Reference proteome</keyword>
<evidence type="ECO:0008006" key="4">
    <source>
        <dbReference type="Google" id="ProtNLM"/>
    </source>
</evidence>
<dbReference type="CDD" id="cd12105">
    <property type="entry name" value="HmuY"/>
    <property type="match status" value="1"/>
</dbReference>
<dbReference type="KEGG" id="ccau:EG346_23025"/>
<dbReference type="Pfam" id="PF14064">
    <property type="entry name" value="HmuY"/>
    <property type="match status" value="2"/>
</dbReference>
<dbReference type="Proteomes" id="UP000273270">
    <property type="component" value="Chromosome"/>
</dbReference>
<gene>
    <name evidence="2" type="ORF">EG346_23025</name>
</gene>
<reference evidence="3" key="1">
    <citation type="submission" date="2018-11" db="EMBL/GenBank/DDBJ databases">
        <title>Proposal to divide the Flavobacteriaceae and reorganize its genera based on Amino Acid Identity values calculated from whole genome sequences.</title>
        <authorList>
            <person name="Nicholson A.C."/>
            <person name="Gulvik C.A."/>
            <person name="Whitney A.M."/>
            <person name="Humrighouse B.W."/>
            <person name="Bell M."/>
            <person name="Holmes B."/>
            <person name="Steigerwalt A.G."/>
            <person name="Villarma A."/>
            <person name="Sheth M."/>
            <person name="Batra D."/>
            <person name="Pryor J."/>
            <person name="Bernardet J.-F."/>
            <person name="Hugo C."/>
            <person name="Kampfer P."/>
            <person name="Newman J."/>
            <person name="McQuiston J.R."/>
        </authorList>
    </citation>
    <scope>NUCLEOTIDE SEQUENCE [LARGE SCALE GENOMIC DNA]</scope>
    <source>
        <strain evidence="3">G0188</strain>
    </source>
</reference>
<feature type="signal peptide" evidence="1">
    <location>
        <begin position="1"/>
        <end position="21"/>
    </location>
</feature>
<protein>
    <recommendedName>
        <fullName evidence="4">HmuY protein</fullName>
    </recommendedName>
</protein>
<feature type="chain" id="PRO_5018278152" description="HmuY protein" evidence="1">
    <location>
        <begin position="22"/>
        <end position="369"/>
    </location>
</feature>
<dbReference type="PROSITE" id="PS51257">
    <property type="entry name" value="PROKAR_LIPOPROTEIN"/>
    <property type="match status" value="1"/>
</dbReference>
<evidence type="ECO:0000256" key="1">
    <source>
        <dbReference type="SAM" id="SignalP"/>
    </source>
</evidence>
<evidence type="ECO:0000313" key="2">
    <source>
        <dbReference type="EMBL" id="AZA50868.1"/>
    </source>
</evidence>
<proteinExistence type="predicted"/>
<keyword evidence="1" id="KW-0732">Signal</keyword>